<dbReference type="SMART" id="SM00387">
    <property type="entry name" value="HATPase_c"/>
    <property type="match status" value="1"/>
</dbReference>
<dbReference type="InterPro" id="IPR011712">
    <property type="entry name" value="Sig_transdc_His_kin_sub3_dim/P"/>
</dbReference>
<dbReference type="SUPFAM" id="SSF55874">
    <property type="entry name" value="ATPase domain of HSP90 chaperone/DNA topoisomerase II/histidine kinase"/>
    <property type="match status" value="1"/>
</dbReference>
<evidence type="ECO:0000256" key="2">
    <source>
        <dbReference type="ARBA" id="ARBA00012438"/>
    </source>
</evidence>
<keyword evidence="8" id="KW-0902">Two-component regulatory system</keyword>
<keyword evidence="10" id="KW-0472">Membrane</keyword>
<keyword evidence="5" id="KW-0547">Nucleotide-binding</keyword>
<evidence type="ECO:0000256" key="10">
    <source>
        <dbReference type="SAM" id="Phobius"/>
    </source>
</evidence>
<evidence type="ECO:0000313" key="12">
    <source>
        <dbReference type="EMBL" id="WRP17223.1"/>
    </source>
</evidence>
<evidence type="ECO:0000313" key="13">
    <source>
        <dbReference type="Proteomes" id="UP001332192"/>
    </source>
</evidence>
<dbReference type="CDD" id="cd16917">
    <property type="entry name" value="HATPase_UhpB-NarQ-NarX-like"/>
    <property type="match status" value="1"/>
</dbReference>
<evidence type="ECO:0000256" key="9">
    <source>
        <dbReference type="SAM" id="Coils"/>
    </source>
</evidence>
<feature type="coiled-coil region" evidence="9">
    <location>
        <begin position="174"/>
        <end position="215"/>
    </location>
</feature>
<keyword evidence="10" id="KW-1133">Transmembrane helix</keyword>
<evidence type="ECO:0000256" key="3">
    <source>
        <dbReference type="ARBA" id="ARBA00022553"/>
    </source>
</evidence>
<feature type="transmembrane region" description="Helical" evidence="10">
    <location>
        <begin position="76"/>
        <end position="94"/>
    </location>
</feature>
<evidence type="ECO:0000256" key="8">
    <source>
        <dbReference type="ARBA" id="ARBA00023012"/>
    </source>
</evidence>
<dbReference type="InterPro" id="IPR005467">
    <property type="entry name" value="His_kinase_dom"/>
</dbReference>
<accession>A0ABZ1BXA9</accession>
<keyword evidence="9" id="KW-0175">Coiled coil</keyword>
<proteinExistence type="predicted"/>
<reference evidence="12 13" key="1">
    <citation type="journal article" date="2024" name="Front. Microbiol.">
        <title>Novel thermophilic genera Geochorda gen. nov. and Carboxydochorda gen. nov. from the deep terrestrial subsurface reveal the ecophysiological diversity in the class Limnochordia.</title>
        <authorList>
            <person name="Karnachuk O.V."/>
            <person name="Lukina A.P."/>
            <person name="Avakyan M.R."/>
            <person name="Kadnikov V.V."/>
            <person name="Begmatov S."/>
            <person name="Beletsky A.V."/>
            <person name="Vlasova K.G."/>
            <person name="Novikov A.A."/>
            <person name="Shcherbakova V.A."/>
            <person name="Mardanov A.V."/>
            <person name="Ravin N.V."/>
        </authorList>
    </citation>
    <scope>NUCLEOTIDE SEQUENCE [LARGE SCALE GENOMIC DNA]</scope>
    <source>
        <strain evidence="12 13">L945</strain>
    </source>
</reference>
<evidence type="ECO:0000256" key="4">
    <source>
        <dbReference type="ARBA" id="ARBA00022679"/>
    </source>
</evidence>
<evidence type="ECO:0000256" key="5">
    <source>
        <dbReference type="ARBA" id="ARBA00022741"/>
    </source>
</evidence>
<dbReference type="Gene3D" id="1.20.5.1930">
    <property type="match status" value="1"/>
</dbReference>
<sequence length="424" mass="45682">MSASEPAPYRPSPRETRMFHLLSAGTIALAGANLLLQVAYLLGEGQPGIVVAAATAGNLAYIALHLASYRIAETSPLAFGVIALQALSLGALVLVPSRAYFTYFLFLAVEGQTILYLPQRGWWWASAMIWAVIAGSLAVNIPIQADPQSWVVNVLSLTLGLLFTALVSYLARLQMQLRAEMEQSNERLRQSHQELEEAHRRLQAYAAQVEELAAMRERNRLAQEIHDTLAHTLTGLILQLEVVASLLEGDGSQTGPALDAVRKAVVSAREGLAEVRRAVRSLYPDLLQGVPLADSLRRLASQFAEQTGIAVRWRETGTAVALSRGAANALYRSLQEALTNAGRHGSARRIDVVLEWSPEAVRLSIYDDGAGAKELTPGFGLSSMQERVEALGGTVRIDNRPGEGFGVTVTVPASRALTLTGCTG</sequence>
<feature type="transmembrane region" description="Helical" evidence="10">
    <location>
        <begin position="122"/>
        <end position="143"/>
    </location>
</feature>
<dbReference type="RefSeq" id="WP_324716495.1">
    <property type="nucleotide sequence ID" value="NZ_CP141615.1"/>
</dbReference>
<feature type="domain" description="Histidine kinase" evidence="11">
    <location>
        <begin position="228"/>
        <end position="415"/>
    </location>
</feature>
<dbReference type="GO" id="GO:0016301">
    <property type="term" value="F:kinase activity"/>
    <property type="evidence" value="ECO:0007669"/>
    <property type="project" value="UniProtKB-KW"/>
</dbReference>
<feature type="transmembrane region" description="Helical" evidence="10">
    <location>
        <begin position="149"/>
        <end position="171"/>
    </location>
</feature>
<keyword evidence="10" id="KW-0812">Transmembrane</keyword>
<evidence type="ECO:0000256" key="1">
    <source>
        <dbReference type="ARBA" id="ARBA00000085"/>
    </source>
</evidence>
<dbReference type="EC" id="2.7.13.3" evidence="2"/>
<feature type="transmembrane region" description="Helical" evidence="10">
    <location>
        <begin position="21"/>
        <end position="42"/>
    </location>
</feature>
<keyword evidence="3" id="KW-0597">Phosphoprotein</keyword>
<evidence type="ECO:0000259" key="11">
    <source>
        <dbReference type="PROSITE" id="PS50109"/>
    </source>
</evidence>
<dbReference type="PANTHER" id="PTHR24421:SF10">
    <property type="entry name" value="NITRATE_NITRITE SENSOR PROTEIN NARQ"/>
    <property type="match status" value="1"/>
</dbReference>
<keyword evidence="7" id="KW-0067">ATP-binding</keyword>
<dbReference type="Proteomes" id="UP001332192">
    <property type="component" value="Chromosome"/>
</dbReference>
<organism evidence="12 13">
    <name type="scientific">Carboxydichorda subterranea</name>
    <dbReference type="NCBI Taxonomy" id="3109565"/>
    <lineage>
        <taxon>Bacteria</taxon>
        <taxon>Bacillati</taxon>
        <taxon>Bacillota</taxon>
        <taxon>Limnochordia</taxon>
        <taxon>Limnochordales</taxon>
        <taxon>Geochordaceae</taxon>
        <taxon>Carboxydichorda</taxon>
    </lineage>
</organism>
<evidence type="ECO:0000256" key="6">
    <source>
        <dbReference type="ARBA" id="ARBA00022777"/>
    </source>
</evidence>
<dbReference type="EMBL" id="CP141615">
    <property type="protein sequence ID" value="WRP17223.1"/>
    <property type="molecule type" value="Genomic_DNA"/>
</dbReference>
<protein>
    <recommendedName>
        <fullName evidence="2">histidine kinase</fullName>
        <ecNumber evidence="2">2.7.13.3</ecNumber>
    </recommendedName>
</protein>
<evidence type="ECO:0000256" key="7">
    <source>
        <dbReference type="ARBA" id="ARBA00022840"/>
    </source>
</evidence>
<comment type="catalytic activity">
    <reaction evidence="1">
        <text>ATP + protein L-histidine = ADP + protein N-phospho-L-histidine.</text>
        <dbReference type="EC" id="2.7.13.3"/>
    </reaction>
</comment>
<name>A0ABZ1BXA9_9FIRM</name>
<dbReference type="Pfam" id="PF02518">
    <property type="entry name" value="HATPase_c"/>
    <property type="match status" value="1"/>
</dbReference>
<dbReference type="Gene3D" id="3.30.565.10">
    <property type="entry name" value="Histidine kinase-like ATPase, C-terminal domain"/>
    <property type="match status" value="1"/>
</dbReference>
<gene>
    <name evidence="12" type="ORF">U7230_14250</name>
</gene>
<keyword evidence="13" id="KW-1185">Reference proteome</keyword>
<dbReference type="PANTHER" id="PTHR24421">
    <property type="entry name" value="NITRATE/NITRITE SENSOR PROTEIN NARX-RELATED"/>
    <property type="match status" value="1"/>
</dbReference>
<feature type="transmembrane region" description="Helical" evidence="10">
    <location>
        <begin position="48"/>
        <end position="69"/>
    </location>
</feature>
<dbReference type="InterPro" id="IPR036890">
    <property type="entry name" value="HATPase_C_sf"/>
</dbReference>
<dbReference type="PROSITE" id="PS50109">
    <property type="entry name" value="HIS_KIN"/>
    <property type="match status" value="1"/>
</dbReference>
<dbReference type="InterPro" id="IPR050482">
    <property type="entry name" value="Sensor_HK_TwoCompSys"/>
</dbReference>
<keyword evidence="4" id="KW-0808">Transferase</keyword>
<keyword evidence="6 12" id="KW-0418">Kinase</keyword>
<dbReference type="InterPro" id="IPR003594">
    <property type="entry name" value="HATPase_dom"/>
</dbReference>
<dbReference type="Pfam" id="PF07730">
    <property type="entry name" value="HisKA_3"/>
    <property type="match status" value="1"/>
</dbReference>